<dbReference type="GO" id="GO:0051028">
    <property type="term" value="P:mRNA transport"/>
    <property type="evidence" value="ECO:0007669"/>
    <property type="project" value="UniProtKB-KW"/>
</dbReference>
<reference evidence="15" key="1">
    <citation type="submission" date="2019-10" db="EMBL/GenBank/DDBJ databases">
        <authorList>
            <person name="Nor Muhammad N."/>
        </authorList>
    </citation>
    <scope>NUCLEOTIDE SEQUENCE</scope>
</reference>
<name>A0A5K1K6T2_9APHY</name>
<keyword evidence="9" id="KW-0694">RNA-binding</keyword>
<evidence type="ECO:0000256" key="2">
    <source>
        <dbReference type="ARBA" id="ARBA00004496"/>
    </source>
</evidence>
<feature type="region of interest" description="Disordered" evidence="13">
    <location>
        <begin position="559"/>
        <end position="633"/>
    </location>
</feature>
<feature type="compositionally biased region" description="Polar residues" evidence="13">
    <location>
        <begin position="199"/>
        <end position="228"/>
    </location>
</feature>
<feature type="compositionally biased region" description="Low complexity" evidence="13">
    <location>
        <begin position="517"/>
        <end position="536"/>
    </location>
</feature>
<keyword evidence="10" id="KW-0866">Nonsense-mediated mRNA decay</keyword>
<feature type="compositionally biased region" description="Basic and acidic residues" evidence="13">
    <location>
        <begin position="311"/>
        <end position="330"/>
    </location>
</feature>
<feature type="compositionally biased region" description="Low complexity" evidence="13">
    <location>
        <begin position="331"/>
        <end position="350"/>
    </location>
</feature>
<feature type="region of interest" description="Disordered" evidence="13">
    <location>
        <begin position="515"/>
        <end position="547"/>
    </location>
</feature>
<feature type="compositionally biased region" description="Polar residues" evidence="13">
    <location>
        <begin position="568"/>
        <end position="578"/>
    </location>
</feature>
<keyword evidence="5" id="KW-0963">Cytoplasm</keyword>
<accession>A0A5K1K6T2</accession>
<feature type="compositionally biased region" description="Basic and acidic residues" evidence="13">
    <location>
        <begin position="734"/>
        <end position="749"/>
    </location>
</feature>
<dbReference type="GO" id="GO:0005737">
    <property type="term" value="C:cytoplasm"/>
    <property type="evidence" value="ECO:0007669"/>
    <property type="project" value="UniProtKB-SubCell"/>
</dbReference>
<dbReference type="EMBL" id="LR729674">
    <property type="protein sequence ID" value="VWP01802.1"/>
    <property type="molecule type" value="Genomic_DNA"/>
</dbReference>
<dbReference type="GO" id="GO:0035145">
    <property type="term" value="C:exon-exon junction complex"/>
    <property type="evidence" value="ECO:0007669"/>
    <property type="project" value="InterPro"/>
</dbReference>
<evidence type="ECO:0000256" key="1">
    <source>
        <dbReference type="ARBA" id="ARBA00004123"/>
    </source>
</evidence>
<feature type="region of interest" description="Disordered" evidence="13">
    <location>
        <begin position="291"/>
        <end position="350"/>
    </location>
</feature>
<evidence type="ECO:0000256" key="13">
    <source>
        <dbReference type="SAM" id="MobiDB-lite"/>
    </source>
</evidence>
<dbReference type="GO" id="GO:0006397">
    <property type="term" value="P:mRNA processing"/>
    <property type="evidence" value="ECO:0007669"/>
    <property type="project" value="UniProtKB-KW"/>
</dbReference>
<evidence type="ECO:0000256" key="6">
    <source>
        <dbReference type="ARBA" id="ARBA00022664"/>
    </source>
</evidence>
<proteinExistence type="inferred from homology"/>
<keyword evidence="7" id="KW-0509">mRNA transport</keyword>
<evidence type="ECO:0000313" key="15">
    <source>
        <dbReference type="EMBL" id="VWP01802.1"/>
    </source>
</evidence>
<dbReference type="GO" id="GO:0006417">
    <property type="term" value="P:regulation of translation"/>
    <property type="evidence" value="ECO:0007669"/>
    <property type="project" value="UniProtKB-KW"/>
</dbReference>
<feature type="compositionally biased region" description="Basic residues" evidence="13">
    <location>
        <begin position="21"/>
        <end position="32"/>
    </location>
</feature>
<evidence type="ECO:0000256" key="7">
    <source>
        <dbReference type="ARBA" id="ARBA00022816"/>
    </source>
</evidence>
<dbReference type="GO" id="GO:0000184">
    <property type="term" value="P:nuclear-transcribed mRNA catabolic process, nonsense-mediated decay"/>
    <property type="evidence" value="ECO:0007669"/>
    <property type="project" value="UniProtKB-KW"/>
</dbReference>
<feature type="compositionally biased region" description="Pro residues" evidence="13">
    <location>
        <begin position="595"/>
        <end position="604"/>
    </location>
</feature>
<keyword evidence="6" id="KW-0507">mRNA processing</keyword>
<feature type="compositionally biased region" description="Basic and acidic residues" evidence="13">
    <location>
        <begin position="94"/>
        <end position="104"/>
    </location>
</feature>
<organism evidence="15">
    <name type="scientific">Ganoderma boninense</name>
    <dbReference type="NCBI Taxonomy" id="34458"/>
    <lineage>
        <taxon>Eukaryota</taxon>
        <taxon>Fungi</taxon>
        <taxon>Dikarya</taxon>
        <taxon>Basidiomycota</taxon>
        <taxon>Agaricomycotina</taxon>
        <taxon>Agaricomycetes</taxon>
        <taxon>Polyporales</taxon>
        <taxon>Polyporaceae</taxon>
        <taxon>Ganoderma</taxon>
    </lineage>
</organism>
<feature type="compositionally biased region" description="Pro residues" evidence="13">
    <location>
        <begin position="619"/>
        <end position="633"/>
    </location>
</feature>
<keyword evidence="11" id="KW-0508">mRNA splicing</keyword>
<evidence type="ECO:0000256" key="3">
    <source>
        <dbReference type="ARBA" id="ARBA00009548"/>
    </source>
</evidence>
<dbReference type="AlphaFoldDB" id="A0A5K1K6T2"/>
<evidence type="ECO:0000259" key="14">
    <source>
        <dbReference type="Pfam" id="PF09405"/>
    </source>
</evidence>
<evidence type="ECO:0000256" key="12">
    <source>
        <dbReference type="ARBA" id="ARBA00023242"/>
    </source>
</evidence>
<gene>
    <name evidence="15" type="primary">A0A095CJ15</name>
</gene>
<feature type="compositionally biased region" description="Basic residues" evidence="13">
    <location>
        <begin position="157"/>
        <end position="166"/>
    </location>
</feature>
<feature type="region of interest" description="Disordered" evidence="13">
    <location>
        <begin position="776"/>
        <end position="808"/>
    </location>
</feature>
<feature type="region of interest" description="Disordered" evidence="13">
    <location>
        <begin position="416"/>
        <end position="461"/>
    </location>
</feature>
<feature type="domain" description="Btz" evidence="14">
    <location>
        <begin position="215"/>
        <end position="337"/>
    </location>
</feature>
<keyword evidence="12" id="KW-0539">Nucleus</keyword>
<evidence type="ECO:0000256" key="11">
    <source>
        <dbReference type="ARBA" id="ARBA00023187"/>
    </source>
</evidence>
<evidence type="ECO:0000256" key="4">
    <source>
        <dbReference type="ARBA" id="ARBA00022448"/>
    </source>
</evidence>
<comment type="subcellular location">
    <subcellularLocation>
        <location evidence="2">Cytoplasm</location>
    </subcellularLocation>
    <subcellularLocation>
        <location evidence="1">Nucleus</location>
    </subcellularLocation>
</comment>
<protein>
    <recommendedName>
        <fullName evidence="14">Btz domain-containing protein</fullName>
    </recommendedName>
</protein>
<dbReference type="InterPro" id="IPR018545">
    <property type="entry name" value="Btz_dom"/>
</dbReference>
<evidence type="ECO:0000256" key="9">
    <source>
        <dbReference type="ARBA" id="ARBA00022884"/>
    </source>
</evidence>
<dbReference type="GO" id="GO:0008380">
    <property type="term" value="P:RNA splicing"/>
    <property type="evidence" value="ECO:0007669"/>
    <property type="project" value="UniProtKB-KW"/>
</dbReference>
<dbReference type="Pfam" id="PF09405">
    <property type="entry name" value="Btz"/>
    <property type="match status" value="1"/>
</dbReference>
<sequence>MPTASSKPARPMERSFSNPMPRKHRTVKRRGRAKDEFESDEEIVREVRTDSETDDDHSSIDSDSDSESSSSDLHADAHSEVVTPSTTQSPPPAELDRLPGEAAKDPSNSVGIFANATNWAEMVAGEDESGAADLPVIDFADMDGHLPEPHPPSPSPRSRKSHKAGKKSSAARATSAPPPAAPPSQEESAEGPPEEQEPIASTSHETLSRSPFPSRSRGQTARQAYQQRLESDPSFVPKVGEFWGHDDRLLDKDLRSLSGWWRGRWQSRGRGRGGFSMRGRGRGAFFPNISRSFSQDEGAPEEPEVPPVERTWTHDGFEEMKRRDERRRAQQETQQPNPTPQRGFGFRGRGFVPVRGRGGAFARGASISPTATQRPLNSIISMGERVWYAQKPERMWTKQHDIFLYSDVATKPRPGVGPGVRVKLPGGKTPLIIRLPPRAPGAHASDKPESTRTSPVEPEKSIVVRIPAPSRKVETIEEPPVTPAERKELATTVEELSIEEVFTVRPHVVPNRRVDLSVPSSSAPSHPSQPGPSTSSTPPPRVSQPAVAEVVRHPIEQLSTLPADDGRSSPSPQIQESILRNPPTSEEASSSTPLTLPPEEPQPRPALSMLHPLQTSFSPVPPPTSPPYGSPFGYAPPLPPGIGVNNQGMPYEYATGRPVYIQPTPPPMYTPRPMMHGHHPSLGVPFVPSHLRHHSTASPDFLAHSHTPHAHTPIQSFVDPATGVPIFSPARQSSRIEIRAPTDGGEGKKSVRTSHQRSGLSVAYSVEAIQPPYFPQQEASVEDGPPSEEPPPQPPMGHTHTPSMDSNVGYAPYPQPYYYHPEHYGYPPYVDMSQQMVPYEMYPPDQQHSQPHHQHHPSQPIVYY</sequence>
<feature type="region of interest" description="Disordered" evidence="13">
    <location>
        <begin position="124"/>
        <end position="239"/>
    </location>
</feature>
<keyword evidence="4" id="KW-0813">Transport</keyword>
<evidence type="ECO:0000256" key="8">
    <source>
        <dbReference type="ARBA" id="ARBA00022845"/>
    </source>
</evidence>
<comment type="similarity">
    <text evidence="3">Belongs to the CASC3 family.</text>
</comment>
<feature type="region of interest" description="Disordered" evidence="13">
    <location>
        <begin position="841"/>
        <end position="864"/>
    </location>
</feature>
<feature type="region of interest" description="Disordered" evidence="13">
    <location>
        <begin position="726"/>
        <end position="759"/>
    </location>
</feature>
<evidence type="ECO:0000256" key="5">
    <source>
        <dbReference type="ARBA" id="ARBA00022490"/>
    </source>
</evidence>
<feature type="compositionally biased region" description="Basic and acidic residues" evidence="13">
    <location>
        <begin position="42"/>
        <end position="60"/>
    </location>
</feature>
<keyword evidence="8" id="KW-0810">Translation regulation</keyword>
<dbReference type="GO" id="GO:0003729">
    <property type="term" value="F:mRNA binding"/>
    <property type="evidence" value="ECO:0007669"/>
    <property type="project" value="InterPro"/>
</dbReference>
<feature type="compositionally biased region" description="Acidic residues" evidence="13">
    <location>
        <begin position="187"/>
        <end position="197"/>
    </location>
</feature>
<feature type="region of interest" description="Disordered" evidence="13">
    <location>
        <begin position="1"/>
        <end position="109"/>
    </location>
</feature>
<evidence type="ECO:0000256" key="10">
    <source>
        <dbReference type="ARBA" id="ARBA00023161"/>
    </source>
</evidence>
<feature type="compositionally biased region" description="Low complexity" evidence="13">
    <location>
        <begin position="582"/>
        <end position="594"/>
    </location>
</feature>